<dbReference type="InterPro" id="IPR019546">
    <property type="entry name" value="TAT_signal_bac_arc"/>
</dbReference>
<gene>
    <name evidence="1" type="ORF">G3M58_78230</name>
</gene>
<comment type="caution">
    <text evidence="1">The sequence shown here is derived from an EMBL/GenBank/DDBJ whole genome shotgun (WGS) entry which is preliminary data.</text>
</comment>
<dbReference type="EMBL" id="JAAGMN010008417">
    <property type="protein sequence ID" value="NEE20093.1"/>
    <property type="molecule type" value="Genomic_DNA"/>
</dbReference>
<accession>A0A6G3XQX9</accession>
<proteinExistence type="predicted"/>
<name>A0A6G3XQX9_9ACTN</name>
<feature type="non-terminal residue" evidence="1">
    <location>
        <position position="35"/>
    </location>
</feature>
<organism evidence="1">
    <name type="scientific">Streptomyces sp. SID7499</name>
    <dbReference type="NCBI Taxonomy" id="2706086"/>
    <lineage>
        <taxon>Bacteria</taxon>
        <taxon>Bacillati</taxon>
        <taxon>Actinomycetota</taxon>
        <taxon>Actinomycetes</taxon>
        <taxon>Kitasatosporales</taxon>
        <taxon>Streptomycetaceae</taxon>
        <taxon>Streptomyces</taxon>
    </lineage>
</organism>
<dbReference type="PROSITE" id="PS51318">
    <property type="entry name" value="TAT"/>
    <property type="match status" value="1"/>
</dbReference>
<sequence length="35" mass="3644">MQTVFWSRRRVLGALAAATAVASTPSMLLTPVAVA</sequence>
<protein>
    <submittedName>
        <fullName evidence="1">Twin-arginine translocation signal domain-containing protein</fullName>
    </submittedName>
</protein>
<dbReference type="InterPro" id="IPR006311">
    <property type="entry name" value="TAT_signal"/>
</dbReference>
<dbReference type="AlphaFoldDB" id="A0A6G3XQX9"/>
<evidence type="ECO:0000313" key="1">
    <source>
        <dbReference type="EMBL" id="NEE20093.1"/>
    </source>
</evidence>
<dbReference type="NCBIfam" id="TIGR01409">
    <property type="entry name" value="TAT_signal_seq"/>
    <property type="match status" value="1"/>
</dbReference>
<reference evidence="1" key="1">
    <citation type="submission" date="2020-01" db="EMBL/GenBank/DDBJ databases">
        <title>Insect and environment-associated Actinomycetes.</title>
        <authorList>
            <person name="Currrie C."/>
            <person name="Chevrette M."/>
            <person name="Carlson C."/>
            <person name="Stubbendieck R."/>
            <person name="Wendt-Pienkowski E."/>
        </authorList>
    </citation>
    <scope>NUCLEOTIDE SEQUENCE</scope>
    <source>
        <strain evidence="1">SID7499</strain>
    </source>
</reference>